<dbReference type="RefSeq" id="WP_303904922.1">
    <property type="nucleotide sequence ID" value="NZ_DYXC01000072.1"/>
</dbReference>
<comment type="caution">
    <text evidence="1">The sequence shown here is derived from an EMBL/GenBank/DDBJ whole genome shotgun (WGS) entry which is preliminary data.</text>
</comment>
<protein>
    <submittedName>
        <fullName evidence="1">Uncharacterized protein</fullName>
    </submittedName>
</protein>
<dbReference type="Proteomes" id="UP000703315">
    <property type="component" value="Unassembled WGS sequence"/>
</dbReference>
<dbReference type="AlphaFoldDB" id="A0A921K7H5"/>
<reference evidence="1" key="1">
    <citation type="journal article" date="2021" name="PeerJ">
        <title>Extensive microbial diversity within the chicken gut microbiome revealed by metagenomics and culture.</title>
        <authorList>
            <person name="Gilroy R."/>
            <person name="Ravi A."/>
            <person name="Getino M."/>
            <person name="Pursley I."/>
            <person name="Horton D.L."/>
            <person name="Alikhan N.F."/>
            <person name="Baker D."/>
            <person name="Gharbi K."/>
            <person name="Hall N."/>
            <person name="Watson M."/>
            <person name="Adriaenssens E.M."/>
            <person name="Foster-Nyarko E."/>
            <person name="Jarju S."/>
            <person name="Secka A."/>
            <person name="Antonio M."/>
            <person name="Oren A."/>
            <person name="Chaudhuri R.R."/>
            <person name="La Ragione R."/>
            <person name="Hildebrand F."/>
            <person name="Pallen M.J."/>
        </authorList>
    </citation>
    <scope>NUCLEOTIDE SEQUENCE</scope>
    <source>
        <strain evidence="1">ChiHjej13B12-14962</strain>
    </source>
</reference>
<evidence type="ECO:0000313" key="1">
    <source>
        <dbReference type="EMBL" id="HJF14543.1"/>
    </source>
</evidence>
<gene>
    <name evidence="1" type="ORF">K8V32_07010</name>
</gene>
<name>A0A921K7H5_9MICC</name>
<evidence type="ECO:0000313" key="2">
    <source>
        <dbReference type="Proteomes" id="UP000703315"/>
    </source>
</evidence>
<organism evidence="1 2">
    <name type="scientific">Enteractinococcus helveticum</name>
    <dbReference type="NCBI Taxonomy" id="1837282"/>
    <lineage>
        <taxon>Bacteria</taxon>
        <taxon>Bacillati</taxon>
        <taxon>Actinomycetota</taxon>
        <taxon>Actinomycetes</taxon>
        <taxon>Micrococcales</taxon>
        <taxon>Micrococcaceae</taxon>
    </lineage>
</organism>
<sequence length="201" mass="21974">MVRTVSRLGESVESRLQTPSANPLWAVSTGQAQPQSQASFLDFNLSFDLAAAIELVGLIGGLWQRLIEHTCADIGKQEGAHVPVQPPKAAQVVVDRMTGAGNSPRRFTGQESQGVEDLRDMSLQLTLTLHTQLTELDNLQQIWQQLSAKYNQPARSSEGSFGRRFLEIFLGCSQDTFSNVDAEQLLQTLEVACSGLNSQMA</sequence>
<reference evidence="1" key="2">
    <citation type="submission" date="2021-09" db="EMBL/GenBank/DDBJ databases">
        <authorList>
            <person name="Gilroy R."/>
        </authorList>
    </citation>
    <scope>NUCLEOTIDE SEQUENCE</scope>
    <source>
        <strain evidence="1">ChiHjej13B12-14962</strain>
    </source>
</reference>
<accession>A0A921K7H5</accession>
<dbReference type="EMBL" id="DYXC01000072">
    <property type="protein sequence ID" value="HJF14543.1"/>
    <property type="molecule type" value="Genomic_DNA"/>
</dbReference>
<proteinExistence type="predicted"/>